<sequence>MATRALAAAVAGRRVAVQSGVPALASCGRGGGGGAQSDSSRRSAHTQAAAEEHDAVTAEQVKAAQNSKNIDGVVLQDQGGSRAATMRLPDEVVDDADAAWVPDQDTGVFVPAEEASNGATHDAPAPAATESVLDQTVFVREDEMEDVERPAVDMDNGDGAN</sequence>
<comment type="caution">
    <text evidence="2">The sequence shown here is derived from an EMBL/GenBank/DDBJ whole genome shotgun (WGS) entry which is preliminary data.</text>
</comment>
<name>A0A5J9SGS1_9POAL</name>
<dbReference type="PANTHER" id="PTHR35122:SF1">
    <property type="entry name" value="OS03G0627000 PROTEIN"/>
    <property type="match status" value="1"/>
</dbReference>
<dbReference type="Gramene" id="TVT98451">
    <property type="protein sequence ID" value="TVT98451"/>
    <property type="gene ID" value="EJB05_56214"/>
</dbReference>
<dbReference type="Proteomes" id="UP000324897">
    <property type="component" value="Unassembled WGS sequence"/>
</dbReference>
<feature type="region of interest" description="Disordered" evidence="1">
    <location>
        <begin position="23"/>
        <end position="64"/>
    </location>
</feature>
<keyword evidence="3" id="KW-1185">Reference proteome</keyword>
<dbReference type="EMBL" id="RWGY01000854">
    <property type="protein sequence ID" value="TVT98451.1"/>
    <property type="molecule type" value="Genomic_DNA"/>
</dbReference>
<proteinExistence type="predicted"/>
<organism evidence="2 3">
    <name type="scientific">Eragrostis curvula</name>
    <name type="common">weeping love grass</name>
    <dbReference type="NCBI Taxonomy" id="38414"/>
    <lineage>
        <taxon>Eukaryota</taxon>
        <taxon>Viridiplantae</taxon>
        <taxon>Streptophyta</taxon>
        <taxon>Embryophyta</taxon>
        <taxon>Tracheophyta</taxon>
        <taxon>Spermatophyta</taxon>
        <taxon>Magnoliopsida</taxon>
        <taxon>Liliopsida</taxon>
        <taxon>Poales</taxon>
        <taxon>Poaceae</taxon>
        <taxon>PACMAD clade</taxon>
        <taxon>Chloridoideae</taxon>
        <taxon>Eragrostideae</taxon>
        <taxon>Eragrostidinae</taxon>
        <taxon>Eragrostis</taxon>
    </lineage>
</organism>
<dbReference type="InterPro" id="IPR039291">
    <property type="entry name" value="At5g17165-like"/>
</dbReference>
<dbReference type="AlphaFoldDB" id="A0A5J9SGS1"/>
<dbReference type="PANTHER" id="PTHR35122">
    <property type="entry name" value="OSJNBA0093F12.14 PROTEIN"/>
    <property type="match status" value="1"/>
</dbReference>
<gene>
    <name evidence="2" type="ORF">EJB05_56214</name>
</gene>
<dbReference type="PROSITE" id="PS51257">
    <property type="entry name" value="PROKAR_LIPOPROTEIN"/>
    <property type="match status" value="1"/>
</dbReference>
<dbReference type="Pfam" id="PF22272">
    <property type="entry name" value="LEA_3b"/>
    <property type="match status" value="1"/>
</dbReference>
<evidence type="ECO:0000313" key="2">
    <source>
        <dbReference type="EMBL" id="TVT98451.1"/>
    </source>
</evidence>
<reference evidence="2 3" key="1">
    <citation type="journal article" date="2019" name="Sci. Rep.">
        <title>A high-quality genome of Eragrostis curvula grass provides insights into Poaceae evolution and supports new strategies to enhance forage quality.</title>
        <authorList>
            <person name="Carballo J."/>
            <person name="Santos B.A.C.M."/>
            <person name="Zappacosta D."/>
            <person name="Garbus I."/>
            <person name="Selva J.P."/>
            <person name="Gallo C.A."/>
            <person name="Diaz A."/>
            <person name="Albertini E."/>
            <person name="Caccamo M."/>
            <person name="Echenique V."/>
        </authorList>
    </citation>
    <scope>NUCLEOTIDE SEQUENCE [LARGE SCALE GENOMIC DNA]</scope>
    <source>
        <strain evidence="3">cv. Victoria</strain>
        <tissue evidence="2">Leaf</tissue>
    </source>
</reference>
<accession>A0A5J9SGS1</accession>
<evidence type="ECO:0000256" key="1">
    <source>
        <dbReference type="SAM" id="MobiDB-lite"/>
    </source>
</evidence>
<dbReference type="OrthoDB" id="681499at2759"/>
<evidence type="ECO:0000313" key="3">
    <source>
        <dbReference type="Proteomes" id="UP000324897"/>
    </source>
</evidence>
<protein>
    <submittedName>
        <fullName evidence="2">Uncharacterized protein</fullName>
    </submittedName>
</protein>